<feature type="compositionally biased region" description="Basic and acidic residues" evidence="6">
    <location>
        <begin position="294"/>
        <end position="317"/>
    </location>
</feature>
<dbReference type="GO" id="GO:0003677">
    <property type="term" value="F:DNA binding"/>
    <property type="evidence" value="ECO:0007669"/>
    <property type="project" value="InterPro"/>
</dbReference>
<feature type="compositionally biased region" description="Basic and acidic residues" evidence="6">
    <location>
        <begin position="164"/>
        <end position="173"/>
    </location>
</feature>
<evidence type="ECO:0000256" key="3">
    <source>
        <dbReference type="ARBA" id="ARBA00022833"/>
    </source>
</evidence>
<dbReference type="OrthoDB" id="2012664at2759"/>
<dbReference type="AlphaFoldDB" id="A0A9Q1K616"/>
<feature type="domain" description="BED-type" evidence="7">
    <location>
        <begin position="8"/>
        <end position="64"/>
    </location>
</feature>
<dbReference type="Pfam" id="PF02892">
    <property type="entry name" value="zf-BED"/>
    <property type="match status" value="1"/>
</dbReference>
<dbReference type="PANTHER" id="PTHR46951">
    <property type="entry name" value="BED-TYPE DOMAIN-CONTAINING PROTEIN"/>
    <property type="match status" value="1"/>
</dbReference>
<dbReference type="PANTHER" id="PTHR46951:SF2">
    <property type="entry name" value="BED-TYPE DOMAIN-CONTAINING PROTEIN"/>
    <property type="match status" value="1"/>
</dbReference>
<reference evidence="8" key="1">
    <citation type="submission" date="2022-04" db="EMBL/GenBank/DDBJ databases">
        <title>Carnegiea gigantea Genome sequencing and assembly v2.</title>
        <authorList>
            <person name="Copetti D."/>
            <person name="Sanderson M.J."/>
            <person name="Burquez A."/>
            <person name="Wojciechowski M.F."/>
        </authorList>
    </citation>
    <scope>NUCLEOTIDE SEQUENCE</scope>
    <source>
        <strain evidence="8">SGP5-SGP5p</strain>
        <tissue evidence="8">Aerial part</tissue>
    </source>
</reference>
<evidence type="ECO:0000313" key="9">
    <source>
        <dbReference type="Proteomes" id="UP001153076"/>
    </source>
</evidence>
<evidence type="ECO:0000256" key="5">
    <source>
        <dbReference type="SAM" id="Coils"/>
    </source>
</evidence>
<keyword evidence="2 4" id="KW-0863">Zinc-finger</keyword>
<gene>
    <name evidence="8" type="ORF">Cgig2_007471</name>
</gene>
<feature type="region of interest" description="Disordered" evidence="6">
    <location>
        <begin position="445"/>
        <end position="487"/>
    </location>
</feature>
<protein>
    <recommendedName>
        <fullName evidence="7">BED-type domain-containing protein</fullName>
    </recommendedName>
</protein>
<dbReference type="GO" id="GO:0008270">
    <property type="term" value="F:zinc ion binding"/>
    <property type="evidence" value="ECO:0007669"/>
    <property type="project" value="UniProtKB-KW"/>
</dbReference>
<feature type="region of interest" description="Disordered" evidence="6">
    <location>
        <begin position="244"/>
        <end position="349"/>
    </location>
</feature>
<feature type="compositionally biased region" description="Gly residues" evidence="6">
    <location>
        <begin position="270"/>
        <end position="281"/>
    </location>
</feature>
<evidence type="ECO:0000256" key="2">
    <source>
        <dbReference type="ARBA" id="ARBA00022771"/>
    </source>
</evidence>
<evidence type="ECO:0000313" key="8">
    <source>
        <dbReference type="EMBL" id="KAJ8437494.1"/>
    </source>
</evidence>
<evidence type="ECO:0000256" key="1">
    <source>
        <dbReference type="ARBA" id="ARBA00022723"/>
    </source>
</evidence>
<keyword evidence="5" id="KW-0175">Coiled coil</keyword>
<dbReference type="Proteomes" id="UP001153076">
    <property type="component" value="Unassembled WGS sequence"/>
</dbReference>
<evidence type="ECO:0000256" key="6">
    <source>
        <dbReference type="SAM" id="MobiDB-lite"/>
    </source>
</evidence>
<dbReference type="EMBL" id="JAKOGI010000297">
    <property type="protein sequence ID" value="KAJ8437494.1"/>
    <property type="molecule type" value="Genomic_DNA"/>
</dbReference>
<name>A0A9Q1K616_9CARY</name>
<feature type="region of interest" description="Disordered" evidence="6">
    <location>
        <begin position="400"/>
        <end position="428"/>
    </location>
</feature>
<accession>A0A9Q1K616</accession>
<evidence type="ECO:0000259" key="7">
    <source>
        <dbReference type="PROSITE" id="PS50808"/>
    </source>
</evidence>
<feature type="compositionally biased region" description="Polar residues" evidence="6">
    <location>
        <begin position="323"/>
        <end position="333"/>
    </location>
</feature>
<comment type="caution">
    <text evidence="8">The sequence shown here is derived from an EMBL/GenBank/DDBJ whole genome shotgun (WGS) entry which is preliminary data.</text>
</comment>
<keyword evidence="9" id="KW-1185">Reference proteome</keyword>
<feature type="compositionally biased region" description="Polar residues" evidence="6">
    <location>
        <begin position="445"/>
        <end position="475"/>
    </location>
</feature>
<evidence type="ECO:0000256" key="4">
    <source>
        <dbReference type="PROSITE-ProRule" id="PRU00027"/>
    </source>
</evidence>
<keyword evidence="3" id="KW-0862">Zinc</keyword>
<sequence length="487" mass="55307">MSGRNSHSTEDIGWRFGIAINGSRKQVQCKFCSKVIRGGITRLKQHLAHKAGDVAPCPNVYAEVKRDMMKLLTEYKETKRQKIRIARNLEDEITRSFNHNDYVDDEEEDDAQLAHARYESLEQHRFEHEQRVYRASRGAHFDEGGSSRPPSVPQMRRSATVRESSSRASRDMAYEQMSTPAARLRAVEVELEKDRTRTKQSKVNTSWLKAVKNKMIKAFRSWVYLYKDRMDTFGTSIVQRAIASADQQPQDMQSSDRDSEENLPPSSSHGGSGGGGDGGNRGANEMGASYSSRRSTDYFSDRDRDRGRGVPLEDDRRSRRSPNEQPSELTQTYRRIRKGKEPAQPHGYPTDAMYGYVGFQEAPSSFTGPSLFASSGGHDTYGGFSNNYGYNTNCPPLPYPSNEPQFAGSDSSRRHSDNPPIINQGTINYGNHHYYQPTFYSGDSNSSEQSWMDSTASSHYHQQQESYGVDQNNNDTYEDPPRHSFWW</sequence>
<dbReference type="InterPro" id="IPR003656">
    <property type="entry name" value="Znf_BED"/>
</dbReference>
<proteinExistence type="predicted"/>
<organism evidence="8 9">
    <name type="scientific">Carnegiea gigantea</name>
    <dbReference type="NCBI Taxonomy" id="171969"/>
    <lineage>
        <taxon>Eukaryota</taxon>
        <taxon>Viridiplantae</taxon>
        <taxon>Streptophyta</taxon>
        <taxon>Embryophyta</taxon>
        <taxon>Tracheophyta</taxon>
        <taxon>Spermatophyta</taxon>
        <taxon>Magnoliopsida</taxon>
        <taxon>eudicotyledons</taxon>
        <taxon>Gunneridae</taxon>
        <taxon>Pentapetalae</taxon>
        <taxon>Caryophyllales</taxon>
        <taxon>Cactineae</taxon>
        <taxon>Cactaceae</taxon>
        <taxon>Cactoideae</taxon>
        <taxon>Echinocereeae</taxon>
        <taxon>Carnegiea</taxon>
    </lineage>
</organism>
<keyword evidence="1" id="KW-0479">Metal-binding</keyword>
<dbReference type="PROSITE" id="PS50808">
    <property type="entry name" value="ZF_BED"/>
    <property type="match status" value="1"/>
</dbReference>
<feature type="region of interest" description="Disordered" evidence="6">
    <location>
        <begin position="138"/>
        <end position="179"/>
    </location>
</feature>
<feature type="coiled-coil region" evidence="5">
    <location>
        <begin position="61"/>
        <end position="92"/>
    </location>
</feature>